<evidence type="ECO:0000313" key="6">
    <source>
        <dbReference type="Proteomes" id="UP000886602"/>
    </source>
</evidence>
<reference evidence="5" key="1">
    <citation type="submission" date="2020-10" db="EMBL/GenBank/DDBJ databases">
        <title>Connecting structure to function with the recovery of over 1000 high-quality activated sludge metagenome-assembled genomes encoding full-length rRNA genes using long-read sequencing.</title>
        <authorList>
            <person name="Singleton C.M."/>
            <person name="Petriglieri F."/>
            <person name="Kristensen J.M."/>
            <person name="Kirkegaard R.H."/>
            <person name="Michaelsen T.Y."/>
            <person name="Andersen M.H."/>
            <person name="Karst S.M."/>
            <person name="Dueholm M.S."/>
            <person name="Nielsen P.H."/>
            <person name="Albertsen M."/>
        </authorList>
    </citation>
    <scope>NUCLEOTIDE SEQUENCE</scope>
    <source>
        <strain evidence="5">EsbW_18-Q3-R4-48_MAXAC.044</strain>
    </source>
</reference>
<dbReference type="SMART" id="SM00342">
    <property type="entry name" value="HTH_ARAC"/>
    <property type="match status" value="1"/>
</dbReference>
<dbReference type="EMBL" id="JADJNC010000060">
    <property type="protein sequence ID" value="MBK7425086.1"/>
    <property type="molecule type" value="Genomic_DNA"/>
</dbReference>
<keyword evidence="3" id="KW-0804">Transcription</keyword>
<evidence type="ECO:0000313" key="5">
    <source>
        <dbReference type="EMBL" id="MBK7425086.1"/>
    </source>
</evidence>
<proteinExistence type="predicted"/>
<organism evidence="5 6">
    <name type="scientific">Candidatus Propionivibrio dominans</name>
    <dbReference type="NCBI Taxonomy" id="2954373"/>
    <lineage>
        <taxon>Bacteria</taxon>
        <taxon>Pseudomonadati</taxon>
        <taxon>Pseudomonadota</taxon>
        <taxon>Betaproteobacteria</taxon>
        <taxon>Rhodocyclales</taxon>
        <taxon>Rhodocyclaceae</taxon>
        <taxon>Propionivibrio</taxon>
    </lineage>
</organism>
<dbReference type="AlphaFoldDB" id="A0A9D7I965"/>
<gene>
    <name evidence="5" type="ORF">IPJ48_19515</name>
</gene>
<dbReference type="InterPro" id="IPR018060">
    <property type="entry name" value="HTH_AraC"/>
</dbReference>
<dbReference type="InterPro" id="IPR050204">
    <property type="entry name" value="AraC_XylS_family_regulators"/>
</dbReference>
<sequence length="327" mass="35557">MNSLAKETTAAVTVIEITDPSEANEGIELVDLNAVQLHAGSLRARRVVVRAGTTAIALNTSNVRLRTRTKCSEGLVAYVVFGPSSTGTVNGMPVRPDQLLSAGLGAEVGFVVEPGWESITFLLPAMDLDAHLSFRKRSSLLPPPGEAVMLSAAPDVANKLFAWGRQLAETAAKQPEVFNDGERMLAALQIEIFEKLLAAIGVAEVFEPSRSDRTRQRRSRIVKLAEENVLALNGANLSVTDLCRIAGVSERALEYAFKEVMGLTPFAFLAKLRLHRVRQALIAATLGSTTVANEALRWGFWHLGEFSRAYSKCFGELPSVTLERKRE</sequence>
<evidence type="ECO:0000256" key="1">
    <source>
        <dbReference type="ARBA" id="ARBA00023015"/>
    </source>
</evidence>
<dbReference type="InterPro" id="IPR009057">
    <property type="entry name" value="Homeodomain-like_sf"/>
</dbReference>
<evidence type="ECO:0000256" key="2">
    <source>
        <dbReference type="ARBA" id="ARBA00023125"/>
    </source>
</evidence>
<name>A0A9D7I965_9RHOO</name>
<dbReference type="GO" id="GO:0003700">
    <property type="term" value="F:DNA-binding transcription factor activity"/>
    <property type="evidence" value="ECO:0007669"/>
    <property type="project" value="InterPro"/>
</dbReference>
<dbReference type="Proteomes" id="UP000886602">
    <property type="component" value="Unassembled WGS sequence"/>
</dbReference>
<dbReference type="PANTHER" id="PTHR46796:SF12">
    <property type="entry name" value="HTH-TYPE DNA-BINDING TRANSCRIPTIONAL ACTIVATOR EUTR"/>
    <property type="match status" value="1"/>
</dbReference>
<dbReference type="Pfam" id="PF12833">
    <property type="entry name" value="HTH_18"/>
    <property type="match status" value="1"/>
</dbReference>
<keyword evidence="1" id="KW-0805">Transcription regulation</keyword>
<dbReference type="PANTHER" id="PTHR46796">
    <property type="entry name" value="HTH-TYPE TRANSCRIPTIONAL ACTIVATOR RHAS-RELATED"/>
    <property type="match status" value="1"/>
</dbReference>
<dbReference type="GO" id="GO:0043565">
    <property type="term" value="F:sequence-specific DNA binding"/>
    <property type="evidence" value="ECO:0007669"/>
    <property type="project" value="InterPro"/>
</dbReference>
<accession>A0A9D7I965</accession>
<keyword evidence="2" id="KW-0238">DNA-binding</keyword>
<dbReference type="PROSITE" id="PS01124">
    <property type="entry name" value="HTH_ARAC_FAMILY_2"/>
    <property type="match status" value="1"/>
</dbReference>
<feature type="domain" description="HTH araC/xylS-type" evidence="4">
    <location>
        <begin position="219"/>
        <end position="324"/>
    </location>
</feature>
<protein>
    <submittedName>
        <fullName evidence="5">Helix-turn-helix domain-containing protein</fullName>
    </submittedName>
</protein>
<dbReference type="SUPFAM" id="SSF46689">
    <property type="entry name" value="Homeodomain-like"/>
    <property type="match status" value="1"/>
</dbReference>
<evidence type="ECO:0000256" key="3">
    <source>
        <dbReference type="ARBA" id="ARBA00023163"/>
    </source>
</evidence>
<evidence type="ECO:0000259" key="4">
    <source>
        <dbReference type="PROSITE" id="PS01124"/>
    </source>
</evidence>
<comment type="caution">
    <text evidence="5">The sequence shown here is derived from an EMBL/GenBank/DDBJ whole genome shotgun (WGS) entry which is preliminary data.</text>
</comment>
<dbReference type="Gene3D" id="1.10.10.60">
    <property type="entry name" value="Homeodomain-like"/>
    <property type="match status" value="1"/>
</dbReference>